<sequence>IAGEDKIKAADVEIEDIKAQICLFEEKACKVQQAKSQLEEACSKCIEKRTEIVEEVKNVASKTIETRVKIDNVKKKKFELDSNYETLEGHYAIMRLSPPF</sequence>
<gene>
    <name evidence="1" type="ORF">A2U01_0010684</name>
</gene>
<dbReference type="AlphaFoldDB" id="A0A392MR59"/>
<accession>A0A392MR59</accession>
<dbReference type="Proteomes" id="UP000265520">
    <property type="component" value="Unassembled WGS sequence"/>
</dbReference>
<reference evidence="1 2" key="1">
    <citation type="journal article" date="2018" name="Front. Plant Sci.">
        <title>Red Clover (Trifolium pratense) and Zigzag Clover (T. medium) - A Picture of Genomic Similarities and Differences.</title>
        <authorList>
            <person name="Dluhosova J."/>
            <person name="Istvanek J."/>
            <person name="Nedelnik J."/>
            <person name="Repkova J."/>
        </authorList>
    </citation>
    <scope>NUCLEOTIDE SEQUENCE [LARGE SCALE GENOMIC DNA]</scope>
    <source>
        <strain evidence="2">cv. 10/8</strain>
        <tissue evidence="1">Leaf</tissue>
    </source>
</reference>
<dbReference type="EMBL" id="LXQA010016885">
    <property type="protein sequence ID" value="MCH89783.1"/>
    <property type="molecule type" value="Genomic_DNA"/>
</dbReference>
<evidence type="ECO:0000313" key="1">
    <source>
        <dbReference type="EMBL" id="MCH89783.1"/>
    </source>
</evidence>
<organism evidence="1 2">
    <name type="scientific">Trifolium medium</name>
    <dbReference type="NCBI Taxonomy" id="97028"/>
    <lineage>
        <taxon>Eukaryota</taxon>
        <taxon>Viridiplantae</taxon>
        <taxon>Streptophyta</taxon>
        <taxon>Embryophyta</taxon>
        <taxon>Tracheophyta</taxon>
        <taxon>Spermatophyta</taxon>
        <taxon>Magnoliopsida</taxon>
        <taxon>eudicotyledons</taxon>
        <taxon>Gunneridae</taxon>
        <taxon>Pentapetalae</taxon>
        <taxon>rosids</taxon>
        <taxon>fabids</taxon>
        <taxon>Fabales</taxon>
        <taxon>Fabaceae</taxon>
        <taxon>Papilionoideae</taxon>
        <taxon>50 kb inversion clade</taxon>
        <taxon>NPAAA clade</taxon>
        <taxon>Hologalegina</taxon>
        <taxon>IRL clade</taxon>
        <taxon>Trifolieae</taxon>
        <taxon>Trifolium</taxon>
    </lineage>
</organism>
<evidence type="ECO:0000313" key="2">
    <source>
        <dbReference type="Proteomes" id="UP000265520"/>
    </source>
</evidence>
<protein>
    <submittedName>
        <fullName evidence="1">NBS-LRR resistance protein</fullName>
    </submittedName>
</protein>
<name>A0A392MR59_9FABA</name>
<keyword evidence="2" id="KW-1185">Reference proteome</keyword>
<comment type="caution">
    <text evidence="1">The sequence shown here is derived from an EMBL/GenBank/DDBJ whole genome shotgun (WGS) entry which is preliminary data.</text>
</comment>
<feature type="non-terminal residue" evidence="1">
    <location>
        <position position="1"/>
    </location>
</feature>
<proteinExistence type="predicted"/>